<feature type="non-terminal residue" evidence="2">
    <location>
        <position position="37"/>
    </location>
</feature>
<keyword evidence="1" id="KW-0472">Membrane</keyword>
<gene>
    <name evidence="2" type="ORF">S03H2_07190</name>
</gene>
<organism evidence="2">
    <name type="scientific">marine sediment metagenome</name>
    <dbReference type="NCBI Taxonomy" id="412755"/>
    <lineage>
        <taxon>unclassified sequences</taxon>
        <taxon>metagenomes</taxon>
        <taxon>ecological metagenomes</taxon>
    </lineage>
</organism>
<feature type="transmembrane region" description="Helical" evidence="1">
    <location>
        <begin position="12"/>
        <end position="33"/>
    </location>
</feature>
<name>X1DPT0_9ZZZZ</name>
<evidence type="ECO:0000256" key="1">
    <source>
        <dbReference type="SAM" id="Phobius"/>
    </source>
</evidence>
<protein>
    <submittedName>
        <fullName evidence="2">Uncharacterized protein</fullName>
    </submittedName>
</protein>
<accession>X1DPT0</accession>
<dbReference type="EMBL" id="BARU01003276">
    <property type="protein sequence ID" value="GAH22207.1"/>
    <property type="molecule type" value="Genomic_DNA"/>
</dbReference>
<dbReference type="AlphaFoldDB" id="X1DPT0"/>
<evidence type="ECO:0000313" key="2">
    <source>
        <dbReference type="EMBL" id="GAH22207.1"/>
    </source>
</evidence>
<comment type="caution">
    <text evidence="2">The sequence shown here is derived from an EMBL/GenBank/DDBJ whole genome shotgun (WGS) entry which is preliminary data.</text>
</comment>
<reference evidence="2" key="1">
    <citation type="journal article" date="2014" name="Front. Microbiol.">
        <title>High frequency of phylogenetically diverse reductive dehalogenase-homologous genes in deep subseafloor sedimentary metagenomes.</title>
        <authorList>
            <person name="Kawai M."/>
            <person name="Futagami T."/>
            <person name="Toyoda A."/>
            <person name="Takaki Y."/>
            <person name="Nishi S."/>
            <person name="Hori S."/>
            <person name="Arai W."/>
            <person name="Tsubouchi T."/>
            <person name="Morono Y."/>
            <person name="Uchiyama I."/>
            <person name="Ito T."/>
            <person name="Fujiyama A."/>
            <person name="Inagaki F."/>
            <person name="Takami H."/>
        </authorList>
    </citation>
    <scope>NUCLEOTIDE SEQUENCE</scope>
    <source>
        <strain evidence="2">Expedition CK06-06</strain>
    </source>
</reference>
<sequence>MSIRQFAKSVVFAVVVLGVAITIVGTDIGVAVAKNIF</sequence>
<keyword evidence="1" id="KW-0812">Transmembrane</keyword>
<keyword evidence="1" id="KW-1133">Transmembrane helix</keyword>
<proteinExistence type="predicted"/>